<gene>
    <name evidence="6" type="ORF">IX84_09765</name>
</gene>
<dbReference type="GO" id="GO:0006508">
    <property type="term" value="P:proteolysis"/>
    <property type="evidence" value="ECO:0007669"/>
    <property type="project" value="InterPro"/>
</dbReference>
<dbReference type="InterPro" id="IPR011047">
    <property type="entry name" value="Quinoprotein_ADH-like_sf"/>
</dbReference>
<feature type="repeat" description="WD" evidence="3">
    <location>
        <begin position="515"/>
        <end position="556"/>
    </location>
</feature>
<dbReference type="PROSITE" id="PS50294">
    <property type="entry name" value="WD_REPEATS_REGION"/>
    <property type="match status" value="2"/>
</dbReference>
<organism evidence="6 7">
    <name type="scientific">Phaeodactylibacter xiamenensis</name>
    <dbReference type="NCBI Taxonomy" id="1524460"/>
    <lineage>
        <taxon>Bacteria</taxon>
        <taxon>Pseudomonadati</taxon>
        <taxon>Bacteroidota</taxon>
        <taxon>Saprospiria</taxon>
        <taxon>Saprospirales</taxon>
        <taxon>Haliscomenobacteraceae</taxon>
        <taxon>Phaeodactylibacter</taxon>
    </lineage>
</organism>
<dbReference type="Pfam" id="PF00400">
    <property type="entry name" value="WD40"/>
    <property type="match status" value="2"/>
</dbReference>
<keyword evidence="1 3" id="KW-0853">WD repeat</keyword>
<dbReference type="SUPFAM" id="SSF52129">
    <property type="entry name" value="Caspase-like"/>
    <property type="match status" value="1"/>
</dbReference>
<dbReference type="Gene3D" id="3.40.50.1460">
    <property type="match status" value="1"/>
</dbReference>
<sequence>MQKTLFILFLFLPLCAIAQPVELGLPAGHTGTVYNLRFSQDGTLLFSAGEDASLMLWDVATGKLLKSSVKAGGAVMPGAIASPNLQYVQYNKGWQDYRPLFFSFRNPENRGMNLRDDPFQSFSADGQWGMKQSGGLARLDNLADSLPAPDFKPDGFTPDGRYFYKIREGQIQFWDAVTQDPMQFQSLNGLSPYARFWAYGKILGNEVEYQIQYNFWSTETGRFLYRLEIPEGYQLRDIAPDGSFVILVDEQGQFRKYDPVQQVFMLTYTTGSPTTNASMMPEPPAARLSPDGQMLACSGLDGTLYLLDANTGRRIRTLRAHHLIPADLAYRENGEKLSFTSASGLVHTWDLEACRKEAPGAPTNIYNSISLSEGAFREQTLTQQGIKATTADGQTGVRFERSDRDYTPVLVNLQNMEPIRSLAPANLGHHSVRKAIFSNDGRRLLLIPTTELQEGTTCYVWDVPSGKILHRFPDPEDSYALSGAFSSEGNQLLLGTWNRAVHLYNLTNGQLLHTFRGHRGKVQALAFAPNGNYFASGAEDGQVKIWSIPERKEIATLILIDKDDWIVLSPQGLFDASQNAMRLLYYLVETGQRTEIIELEQLKARYYEPGLLQKLLGYLPEPVRSVEGLARVALYPALQAGIQGDQVKVALEARSGGIGRVSIQVNGKEVAYDANPDRKPRFSFDLRPVHPYLLRHPDSTNRISIQAYNAEGWLKSRPLHLSYEPVSRTRGNTGNSSSSWTGELDPKMYVVTVGTSDYNGEALDLKYATQDAIAMARSLALVGANLFANGDSIEVHCLTTAPANQTGLEGTNISWQYASKANIQRTLQSIQQKAKAEDVLLVYLSGHGLAFGNGDREQFYYLTHDVANTDMIMDAEVRARYTIPSSELTEWINDIPALKQVLVIDACNSGQAVEDLSSGTRNLNASQIRALDRMKDRTGMFILSGSAADKVSFEASEYGQGLLTYALLQGIQGLATTRTADGEYVDVMTLFQHARDEVPRLAASIMGVQTPTLGFPADASSFDIGIVKYEQELPIGQKKPVLIRTTFLNEATLTDDLQLMQQLENTFRRENEKASHADYLFIDASDYPGAYALRGLYTQVDGEIRFSKILLFRGQFTSFPLDIAPNSDPGRIVREIERAVKKIIKRQSR</sequence>
<evidence type="ECO:0000256" key="2">
    <source>
        <dbReference type="ARBA" id="ARBA00022737"/>
    </source>
</evidence>
<dbReference type="Gene3D" id="2.130.10.10">
    <property type="entry name" value="YVTN repeat-like/Quinoprotein amine dehydrogenase"/>
    <property type="match status" value="3"/>
</dbReference>
<evidence type="ECO:0000313" key="7">
    <source>
        <dbReference type="Proteomes" id="UP000029736"/>
    </source>
</evidence>
<name>A0A098SAK2_9BACT</name>
<dbReference type="Pfam" id="PF00656">
    <property type="entry name" value="Peptidase_C14"/>
    <property type="match status" value="1"/>
</dbReference>
<evidence type="ECO:0000256" key="3">
    <source>
        <dbReference type="PROSITE-ProRule" id="PRU00221"/>
    </source>
</evidence>
<dbReference type="GO" id="GO:0004197">
    <property type="term" value="F:cysteine-type endopeptidase activity"/>
    <property type="evidence" value="ECO:0007669"/>
    <property type="project" value="InterPro"/>
</dbReference>
<protein>
    <recommendedName>
        <fullName evidence="5">Peptidase C14 caspase domain-containing protein</fullName>
    </recommendedName>
</protein>
<keyword evidence="7" id="KW-1185">Reference proteome</keyword>
<dbReference type="AlphaFoldDB" id="A0A098SAK2"/>
<keyword evidence="4" id="KW-0732">Signal</keyword>
<dbReference type="PROSITE" id="PS50082">
    <property type="entry name" value="WD_REPEATS_2"/>
    <property type="match status" value="2"/>
</dbReference>
<evidence type="ECO:0000259" key="5">
    <source>
        <dbReference type="Pfam" id="PF00656"/>
    </source>
</evidence>
<dbReference type="PANTHER" id="PTHR19879:SF9">
    <property type="entry name" value="TRANSCRIPTION INITIATION FACTOR TFIID SUBUNIT 5"/>
    <property type="match status" value="1"/>
</dbReference>
<feature type="domain" description="Peptidase C14 caspase" evidence="5">
    <location>
        <begin position="750"/>
        <end position="1012"/>
    </location>
</feature>
<dbReference type="STRING" id="1524460.IX84_09765"/>
<dbReference type="SMART" id="SM00320">
    <property type="entry name" value="WD40"/>
    <property type="match status" value="5"/>
</dbReference>
<dbReference type="InterPro" id="IPR001680">
    <property type="entry name" value="WD40_rpt"/>
</dbReference>
<feature type="signal peptide" evidence="4">
    <location>
        <begin position="1"/>
        <end position="18"/>
    </location>
</feature>
<keyword evidence="2" id="KW-0677">Repeat</keyword>
<dbReference type="Proteomes" id="UP000029736">
    <property type="component" value="Unassembled WGS sequence"/>
</dbReference>
<feature type="chain" id="PRO_5001940154" description="Peptidase C14 caspase domain-containing protein" evidence="4">
    <location>
        <begin position="19"/>
        <end position="1149"/>
    </location>
</feature>
<dbReference type="EMBL" id="JPOS01000020">
    <property type="protein sequence ID" value="KGE88112.1"/>
    <property type="molecule type" value="Genomic_DNA"/>
</dbReference>
<dbReference type="PROSITE" id="PS00678">
    <property type="entry name" value="WD_REPEATS_1"/>
    <property type="match status" value="1"/>
</dbReference>
<proteinExistence type="predicted"/>
<dbReference type="SUPFAM" id="SSF50998">
    <property type="entry name" value="Quinoprotein alcohol dehydrogenase-like"/>
    <property type="match status" value="1"/>
</dbReference>
<dbReference type="OrthoDB" id="1492850at2"/>
<evidence type="ECO:0000256" key="4">
    <source>
        <dbReference type="SAM" id="SignalP"/>
    </source>
</evidence>
<comment type="caution">
    <text evidence="6">The sequence shown here is derived from an EMBL/GenBank/DDBJ whole genome shotgun (WGS) entry which is preliminary data.</text>
</comment>
<feature type="repeat" description="WD" evidence="3">
    <location>
        <begin position="26"/>
        <end position="67"/>
    </location>
</feature>
<dbReference type="InterPro" id="IPR011600">
    <property type="entry name" value="Pept_C14_caspase"/>
</dbReference>
<dbReference type="PANTHER" id="PTHR19879">
    <property type="entry name" value="TRANSCRIPTION INITIATION FACTOR TFIID"/>
    <property type="match status" value="1"/>
</dbReference>
<dbReference type="InterPro" id="IPR029030">
    <property type="entry name" value="Caspase-like_dom_sf"/>
</dbReference>
<evidence type="ECO:0000256" key="1">
    <source>
        <dbReference type="ARBA" id="ARBA00022574"/>
    </source>
</evidence>
<reference evidence="6 7" key="1">
    <citation type="journal article" date="2014" name="Int. J. Syst. Evol. Microbiol.">
        <title>Phaeodactylibacter xiamenensis gen. nov., sp. nov., a member of the family Saprospiraceae isolated from the marine alga Phaeodactylum tricornutum.</title>
        <authorList>
            <person name="Chen Z.Jr."/>
            <person name="Lei X."/>
            <person name="Lai Q."/>
            <person name="Li Y."/>
            <person name="Zhang B."/>
            <person name="Zhang J."/>
            <person name="Zhang H."/>
            <person name="Yang L."/>
            <person name="Zheng W."/>
            <person name="Tian Y."/>
            <person name="Yu Z."/>
            <person name="Xu H.Jr."/>
            <person name="Zheng T."/>
        </authorList>
    </citation>
    <scope>NUCLEOTIDE SEQUENCE [LARGE SCALE GENOMIC DNA]</scope>
    <source>
        <strain evidence="6 7">KD52</strain>
    </source>
</reference>
<dbReference type="InterPro" id="IPR015943">
    <property type="entry name" value="WD40/YVTN_repeat-like_dom_sf"/>
</dbReference>
<accession>A0A098SAK2</accession>
<evidence type="ECO:0000313" key="6">
    <source>
        <dbReference type="EMBL" id="KGE88112.1"/>
    </source>
</evidence>
<dbReference type="RefSeq" id="WP_044219274.1">
    <property type="nucleotide sequence ID" value="NZ_JBKAGJ010000028.1"/>
</dbReference>
<dbReference type="InterPro" id="IPR019775">
    <property type="entry name" value="WD40_repeat_CS"/>
</dbReference>